<evidence type="ECO:0000313" key="1">
    <source>
        <dbReference type="EMBL" id="KTR47782.1"/>
    </source>
</evidence>
<sequence>MPGAGKSTVSRLLATRLPRAARIAADELNAMIIAGAVWPLGQPAEEADRQVELSYRNLAALAKNFTEAGFITVVDCVIPDGAHLNRLLGNFSTNSFSLIVLAPGAAACKERDAGREASERFTFDGYDELDRSMRRGFGDRGWWIDTSHLSADRTAQLIAATLDLETPASR</sequence>
<proteinExistence type="predicted"/>
<evidence type="ECO:0000313" key="2">
    <source>
        <dbReference type="Proteomes" id="UP000072763"/>
    </source>
</evidence>
<dbReference type="Proteomes" id="UP000072763">
    <property type="component" value="Unassembled WGS sequence"/>
</dbReference>
<dbReference type="SUPFAM" id="SSF52540">
    <property type="entry name" value="P-loop containing nucleoside triphosphate hydrolases"/>
    <property type="match status" value="1"/>
</dbReference>
<dbReference type="EMBL" id="LDRC01000100">
    <property type="protein sequence ID" value="KTR47782.1"/>
    <property type="molecule type" value="Genomic_DNA"/>
</dbReference>
<gene>
    <name evidence="1" type="ORF">NS359_14960</name>
</gene>
<accession>A0A147DM92</accession>
<dbReference type="AlphaFoldDB" id="A0A147DM92"/>
<name>A0A147DM92_9MICO</name>
<protein>
    <recommendedName>
        <fullName evidence="3">Phosphotransferase</fullName>
    </recommendedName>
</protein>
<dbReference type="PATRIC" id="fig|465820.4.peg.158"/>
<evidence type="ECO:0008006" key="3">
    <source>
        <dbReference type="Google" id="ProtNLM"/>
    </source>
</evidence>
<dbReference type="Gene3D" id="3.40.50.300">
    <property type="entry name" value="P-loop containing nucleotide triphosphate hydrolases"/>
    <property type="match status" value="1"/>
</dbReference>
<reference evidence="1 2" key="1">
    <citation type="journal article" date="2016" name="Front. Microbiol.">
        <title>Genomic Resource of Rice Seed Associated Bacteria.</title>
        <authorList>
            <person name="Midha S."/>
            <person name="Bansal K."/>
            <person name="Sharma S."/>
            <person name="Kumar N."/>
            <person name="Patil P.P."/>
            <person name="Chaudhry V."/>
            <person name="Patil P.B."/>
        </authorList>
    </citation>
    <scope>NUCLEOTIDE SEQUENCE [LARGE SCALE GENOMIC DNA]</scope>
    <source>
        <strain evidence="1 2">NS359</strain>
    </source>
</reference>
<dbReference type="Pfam" id="PF13671">
    <property type="entry name" value="AAA_33"/>
    <property type="match status" value="1"/>
</dbReference>
<organism evidence="1 2">
    <name type="scientific">Curtobacterium oceanosedimentum</name>
    <dbReference type="NCBI Taxonomy" id="465820"/>
    <lineage>
        <taxon>Bacteria</taxon>
        <taxon>Bacillati</taxon>
        <taxon>Actinomycetota</taxon>
        <taxon>Actinomycetes</taxon>
        <taxon>Micrococcales</taxon>
        <taxon>Microbacteriaceae</taxon>
        <taxon>Curtobacterium</taxon>
    </lineage>
</organism>
<dbReference type="InterPro" id="IPR027417">
    <property type="entry name" value="P-loop_NTPase"/>
</dbReference>
<comment type="caution">
    <text evidence="1">The sequence shown here is derived from an EMBL/GenBank/DDBJ whole genome shotgun (WGS) entry which is preliminary data.</text>
</comment>